<gene>
    <name evidence="1" type="ORF">FHG85_00145</name>
</gene>
<reference evidence="1 2" key="1">
    <citation type="submission" date="2019-07" db="EMBL/GenBank/DDBJ databases">
        <title>Thalassofilum flectens gen. nov., sp. nov., a novel moderate thermophilic anaerobe from a shallow sea hot spring in Kunashir Island (Russia), representing a new family in the order Bacteroidales, and proposal of Thalassofilacea fam. nov.</title>
        <authorList>
            <person name="Kochetkova T.V."/>
            <person name="Podosokorskaya O.A."/>
            <person name="Novikov A."/>
            <person name="Elcheninov A.G."/>
            <person name="Toshchakov S.V."/>
            <person name="Kublanov I.V."/>
        </authorList>
    </citation>
    <scope>NUCLEOTIDE SEQUENCE [LARGE SCALE GENOMIC DNA]</scope>
    <source>
        <strain evidence="1 2">38-H</strain>
    </source>
</reference>
<dbReference type="EMBL" id="CP041345">
    <property type="protein sequence ID" value="QKG78741.1"/>
    <property type="molecule type" value="Genomic_DNA"/>
</dbReference>
<protein>
    <submittedName>
        <fullName evidence="1">Uncharacterized protein</fullName>
    </submittedName>
</protein>
<organism evidence="1 2">
    <name type="scientific">Tenuifilum thalassicum</name>
    <dbReference type="NCBI Taxonomy" id="2590900"/>
    <lineage>
        <taxon>Bacteria</taxon>
        <taxon>Pseudomonadati</taxon>
        <taxon>Bacteroidota</taxon>
        <taxon>Bacteroidia</taxon>
        <taxon>Bacteroidales</taxon>
        <taxon>Tenuifilaceae</taxon>
        <taxon>Tenuifilum</taxon>
    </lineage>
</organism>
<proteinExistence type="predicted"/>
<sequence>MGYEYKAKCKKCGKKFIVREGGGFFFHLLHCEKCGKEKSLMFNKIGDAHFQYLKGLNQPYSIATSSSDKLIQETYPGEAISIESYDDIVEKVAGLCKCGGQFRLDAPARCPKCKSTDYENTYEHGLCYD</sequence>
<evidence type="ECO:0000313" key="1">
    <source>
        <dbReference type="EMBL" id="QKG78741.1"/>
    </source>
</evidence>
<evidence type="ECO:0000313" key="2">
    <source>
        <dbReference type="Proteomes" id="UP000500961"/>
    </source>
</evidence>
<dbReference type="RefSeq" id="WP_173072257.1">
    <property type="nucleotide sequence ID" value="NZ_CP041345.1"/>
</dbReference>
<accession>A0A7D4BQG1</accession>
<keyword evidence="2" id="KW-1185">Reference proteome</keyword>
<dbReference type="KEGG" id="ttz:FHG85_00145"/>
<name>A0A7D4BQG1_9BACT</name>
<dbReference type="Proteomes" id="UP000500961">
    <property type="component" value="Chromosome"/>
</dbReference>
<dbReference type="AlphaFoldDB" id="A0A7D4BQG1"/>